<feature type="transmembrane region" description="Helical" evidence="8">
    <location>
        <begin position="291"/>
        <end position="311"/>
    </location>
</feature>
<feature type="transmembrane region" description="Helical" evidence="8">
    <location>
        <begin position="21"/>
        <end position="41"/>
    </location>
</feature>
<evidence type="ECO:0000256" key="8">
    <source>
        <dbReference type="SAM" id="Phobius"/>
    </source>
</evidence>
<evidence type="ECO:0000313" key="9">
    <source>
        <dbReference type="EMBL" id="SKC07581.1"/>
    </source>
</evidence>
<keyword evidence="5 8" id="KW-1133">Transmembrane helix</keyword>
<feature type="transmembrane region" description="Helical" evidence="8">
    <location>
        <begin position="461"/>
        <end position="480"/>
    </location>
</feature>
<evidence type="ECO:0000256" key="7">
    <source>
        <dbReference type="ARBA" id="ARBA00023136"/>
    </source>
</evidence>
<feature type="transmembrane region" description="Helical" evidence="8">
    <location>
        <begin position="205"/>
        <end position="229"/>
    </location>
</feature>
<evidence type="ECO:0000256" key="3">
    <source>
        <dbReference type="ARBA" id="ARBA00022475"/>
    </source>
</evidence>
<feature type="transmembrane region" description="Helical" evidence="8">
    <location>
        <begin position="380"/>
        <end position="399"/>
    </location>
</feature>
<keyword evidence="4 8" id="KW-0812">Transmembrane</keyword>
<accession>A0A1T5GGQ6</accession>
<evidence type="ECO:0000313" key="10">
    <source>
        <dbReference type="Proteomes" id="UP000190150"/>
    </source>
</evidence>
<sequence length="595" mass="65873">MKSIADFLKFVFRYRYKVVDLIMFYVSMVCALTVLVHIGYITNPDIAEYTKKAISAMFYGLFVLEILRTSSSIFAVKGIAVSHYSGIVVILYFLVILFSRITGSTWLAYLAKDEWLYLGIGIVFLSELSKSSLFFDNFYFNPTILFVISFIGLILIGTVLLMLPRTTLEAPLSFVDAFFMATSAVCITGLSVTDISTNFSLFGQTIIMLLIQVGGLGIMTFTGFFGYFFSGGFSFKNQLMFGEILGENKLNDVVSTLLTIIFITLLFELIGGAFIYFTLDPMLFDSTGERVFFAAFHAISSFCNAGFSILSDGITNPEYRYNYNFQIVLTLIFVLGGLGFGTVYNFYTYLKGKANAIICLLFLKKRYKHKAQPFSFNTKFILLCNAIVVILATGSYFLMEQNNTLVPDKNIFGEWVTSLFMANASRSAGFNSVDVNFVSTPTLIMLTTLMWIGASPGSTGGGVKVTTVAIAFMNIFSLARGKDSIELFKRKIASESVNKAFAIIVLSVLTITVSFVLLNFSDPGKPMKALLFESVSAYTTCGLSLGVTPSLSATGKIVIIFTMFVGRVGMLTLLVAFIKNTKNKSYIYPTEKLLF</sequence>
<feature type="transmembrane region" description="Helical" evidence="8">
    <location>
        <begin position="53"/>
        <end position="76"/>
    </location>
</feature>
<dbReference type="PANTHER" id="PTHR32024:SF1">
    <property type="entry name" value="KTR SYSTEM POTASSIUM UPTAKE PROTEIN B"/>
    <property type="match status" value="1"/>
</dbReference>
<feature type="transmembrane region" description="Helical" evidence="8">
    <location>
        <begin position="88"/>
        <end position="109"/>
    </location>
</feature>
<feature type="transmembrane region" description="Helical" evidence="8">
    <location>
        <begin position="170"/>
        <end position="193"/>
    </location>
</feature>
<keyword evidence="10" id="KW-1185">Reference proteome</keyword>
<evidence type="ECO:0000256" key="6">
    <source>
        <dbReference type="ARBA" id="ARBA00023065"/>
    </source>
</evidence>
<keyword evidence="2" id="KW-0813">Transport</keyword>
<dbReference type="InterPro" id="IPR003445">
    <property type="entry name" value="Cat_transpt"/>
</dbReference>
<evidence type="ECO:0000256" key="2">
    <source>
        <dbReference type="ARBA" id="ARBA00022448"/>
    </source>
</evidence>
<protein>
    <submittedName>
        <fullName evidence="9">Trk-type K+ transport system, membrane component</fullName>
    </submittedName>
</protein>
<feature type="transmembrane region" description="Helical" evidence="8">
    <location>
        <begin position="323"/>
        <end position="347"/>
    </location>
</feature>
<evidence type="ECO:0000256" key="5">
    <source>
        <dbReference type="ARBA" id="ARBA00022989"/>
    </source>
</evidence>
<keyword evidence="6" id="KW-0406">Ion transport</keyword>
<name>A0A1T5GGQ6_9SPHI</name>
<feature type="transmembrane region" description="Helical" evidence="8">
    <location>
        <begin position="435"/>
        <end position="454"/>
    </location>
</feature>
<proteinExistence type="predicted"/>
<dbReference type="EMBL" id="FUZF01000025">
    <property type="protein sequence ID" value="SKC07581.1"/>
    <property type="molecule type" value="Genomic_DNA"/>
</dbReference>
<feature type="transmembrane region" description="Helical" evidence="8">
    <location>
        <begin position="557"/>
        <end position="578"/>
    </location>
</feature>
<dbReference type="RefSeq" id="WP_079645674.1">
    <property type="nucleotide sequence ID" value="NZ_FUZF01000025.1"/>
</dbReference>
<gene>
    <name evidence="9" type="ORF">SAMN05660841_04035</name>
</gene>
<comment type="subcellular location">
    <subcellularLocation>
        <location evidence="1">Cell membrane</location>
        <topology evidence="1">Multi-pass membrane protein</topology>
    </subcellularLocation>
</comment>
<dbReference type="GO" id="GO:0005886">
    <property type="term" value="C:plasma membrane"/>
    <property type="evidence" value="ECO:0007669"/>
    <property type="project" value="UniProtKB-SubCell"/>
</dbReference>
<evidence type="ECO:0000256" key="4">
    <source>
        <dbReference type="ARBA" id="ARBA00022692"/>
    </source>
</evidence>
<keyword evidence="3" id="KW-1003">Cell membrane</keyword>
<evidence type="ECO:0000256" key="1">
    <source>
        <dbReference type="ARBA" id="ARBA00004651"/>
    </source>
</evidence>
<dbReference type="Proteomes" id="UP000190150">
    <property type="component" value="Unassembled WGS sequence"/>
</dbReference>
<reference evidence="10" key="1">
    <citation type="submission" date="2017-02" db="EMBL/GenBank/DDBJ databases">
        <authorList>
            <person name="Varghese N."/>
            <person name="Submissions S."/>
        </authorList>
    </citation>
    <scope>NUCLEOTIDE SEQUENCE [LARGE SCALE GENOMIC DNA]</scope>
    <source>
        <strain evidence="10">DSM 24091</strain>
    </source>
</reference>
<feature type="transmembrane region" description="Helical" evidence="8">
    <location>
        <begin position="115"/>
        <end position="135"/>
    </location>
</feature>
<dbReference type="PANTHER" id="PTHR32024">
    <property type="entry name" value="TRK SYSTEM POTASSIUM UPTAKE PROTEIN TRKG-RELATED"/>
    <property type="match status" value="1"/>
</dbReference>
<dbReference type="GO" id="GO:0008324">
    <property type="term" value="F:monoatomic cation transmembrane transporter activity"/>
    <property type="evidence" value="ECO:0007669"/>
    <property type="project" value="InterPro"/>
</dbReference>
<feature type="transmembrane region" description="Helical" evidence="8">
    <location>
        <begin position="144"/>
        <end position="164"/>
    </location>
</feature>
<dbReference type="AlphaFoldDB" id="A0A1T5GGQ6"/>
<dbReference type="STRING" id="1513896.SAMN05660841_04035"/>
<keyword evidence="7 8" id="KW-0472">Membrane</keyword>
<dbReference type="Pfam" id="PF02386">
    <property type="entry name" value="TrkH"/>
    <property type="match status" value="1"/>
</dbReference>
<organism evidence="9 10">
    <name type="scientific">Sphingobacterium nematocida</name>
    <dbReference type="NCBI Taxonomy" id="1513896"/>
    <lineage>
        <taxon>Bacteria</taxon>
        <taxon>Pseudomonadati</taxon>
        <taxon>Bacteroidota</taxon>
        <taxon>Sphingobacteriia</taxon>
        <taxon>Sphingobacteriales</taxon>
        <taxon>Sphingobacteriaceae</taxon>
        <taxon>Sphingobacterium</taxon>
    </lineage>
</organism>
<feature type="transmembrane region" description="Helical" evidence="8">
    <location>
        <begin position="257"/>
        <end position="279"/>
    </location>
</feature>
<feature type="transmembrane region" description="Helical" evidence="8">
    <location>
        <begin position="500"/>
        <end position="518"/>
    </location>
</feature>
<dbReference type="GO" id="GO:0030001">
    <property type="term" value="P:metal ion transport"/>
    <property type="evidence" value="ECO:0007669"/>
    <property type="project" value="UniProtKB-ARBA"/>
</dbReference>